<organism evidence="2 3">
    <name type="scientific">Fistulifera solaris</name>
    <name type="common">Oleaginous diatom</name>
    <dbReference type="NCBI Taxonomy" id="1519565"/>
    <lineage>
        <taxon>Eukaryota</taxon>
        <taxon>Sar</taxon>
        <taxon>Stramenopiles</taxon>
        <taxon>Ochrophyta</taxon>
        <taxon>Bacillariophyta</taxon>
        <taxon>Bacillariophyceae</taxon>
        <taxon>Bacillariophycidae</taxon>
        <taxon>Naviculales</taxon>
        <taxon>Naviculaceae</taxon>
        <taxon>Fistulifera</taxon>
    </lineage>
</organism>
<dbReference type="Proteomes" id="UP000198406">
    <property type="component" value="Unassembled WGS sequence"/>
</dbReference>
<name>A0A1Z5K445_FISSO</name>
<accession>A0A1Z5K445</accession>
<dbReference type="EMBL" id="BDSP01000153">
    <property type="protein sequence ID" value="GAX20995.1"/>
    <property type="molecule type" value="Genomic_DNA"/>
</dbReference>
<gene>
    <name evidence="2" type="ORF">FisN_1Lh338</name>
</gene>
<reference evidence="2 3" key="1">
    <citation type="journal article" date="2015" name="Plant Cell">
        <title>Oil accumulation by the oleaginous diatom Fistulifera solaris as revealed by the genome and transcriptome.</title>
        <authorList>
            <person name="Tanaka T."/>
            <person name="Maeda Y."/>
            <person name="Veluchamy A."/>
            <person name="Tanaka M."/>
            <person name="Abida H."/>
            <person name="Marechal E."/>
            <person name="Bowler C."/>
            <person name="Muto M."/>
            <person name="Sunaga Y."/>
            <person name="Tanaka M."/>
            <person name="Yoshino T."/>
            <person name="Taniguchi T."/>
            <person name="Fukuda Y."/>
            <person name="Nemoto M."/>
            <person name="Matsumoto M."/>
            <person name="Wong P.S."/>
            <person name="Aburatani S."/>
            <person name="Fujibuchi W."/>
        </authorList>
    </citation>
    <scope>NUCLEOTIDE SEQUENCE [LARGE SCALE GENOMIC DNA]</scope>
    <source>
        <strain evidence="2 3">JPCC DA0580</strain>
    </source>
</reference>
<dbReference type="AlphaFoldDB" id="A0A1Z5K445"/>
<keyword evidence="3" id="KW-1185">Reference proteome</keyword>
<proteinExistence type="predicted"/>
<comment type="caution">
    <text evidence="2">The sequence shown here is derived from an EMBL/GenBank/DDBJ whole genome shotgun (WGS) entry which is preliminary data.</text>
</comment>
<feature type="region of interest" description="Disordered" evidence="1">
    <location>
        <begin position="133"/>
        <end position="154"/>
    </location>
</feature>
<sequence length="154" mass="16676">MRAETVLVPFGICASAVALSTEQHSSRRYFLQKWAVATPAFAIGSSFNVDLHDSAGNGCSCLLCRRNNVLFGVAPVNAYERRNVGGDNPSAATYALNEQALKTNNRLESEGYKLQTEAEQTAEAKSFLSSYSYDADIPSSKSKAKAKKGLDSKR</sequence>
<evidence type="ECO:0000313" key="2">
    <source>
        <dbReference type="EMBL" id="GAX20995.1"/>
    </source>
</evidence>
<dbReference type="InParanoid" id="A0A1Z5K445"/>
<protein>
    <submittedName>
        <fullName evidence="2">Uncharacterized protein</fullName>
    </submittedName>
</protein>
<evidence type="ECO:0000313" key="3">
    <source>
        <dbReference type="Proteomes" id="UP000198406"/>
    </source>
</evidence>
<dbReference type="OrthoDB" id="46339at2759"/>
<evidence type="ECO:0000256" key="1">
    <source>
        <dbReference type="SAM" id="MobiDB-lite"/>
    </source>
</evidence>